<dbReference type="GO" id="GO:0006120">
    <property type="term" value="P:mitochondrial electron transport, NADH to ubiquinone"/>
    <property type="evidence" value="ECO:0007669"/>
    <property type="project" value="InterPro"/>
</dbReference>
<feature type="transmembrane region" description="Helical" evidence="18">
    <location>
        <begin position="194"/>
        <end position="214"/>
    </location>
</feature>
<feature type="transmembrane region" description="Helical" evidence="18">
    <location>
        <begin position="309"/>
        <end position="328"/>
    </location>
</feature>
<dbReference type="Pfam" id="PF00361">
    <property type="entry name" value="Proton_antipo_M"/>
    <property type="match status" value="1"/>
</dbReference>
<evidence type="ECO:0000256" key="15">
    <source>
        <dbReference type="ARBA" id="ARBA00023128"/>
    </source>
</evidence>
<evidence type="ECO:0000256" key="11">
    <source>
        <dbReference type="ARBA" id="ARBA00022982"/>
    </source>
</evidence>
<evidence type="ECO:0000256" key="7">
    <source>
        <dbReference type="ARBA" id="ARBA00022660"/>
    </source>
</evidence>
<dbReference type="InterPro" id="IPR050175">
    <property type="entry name" value="Complex_I_Subunit_2"/>
</dbReference>
<keyword evidence="14 18" id="KW-0830">Ubiquinone</keyword>
<dbReference type="PANTHER" id="PTHR46552:SF1">
    <property type="entry name" value="NADH-UBIQUINONE OXIDOREDUCTASE CHAIN 2"/>
    <property type="match status" value="1"/>
</dbReference>
<comment type="function">
    <text evidence="1">Core subunit of the mitochondrial membrane respiratory chain NADH dehydrogenase (Complex I) that is believed to belong to the minimal assembly required for catalysis. Complex I functions in the transfer of electrons from NADH to the respiratory chain. The immediate electron acceptor for the enzyme is believed to be ubiquinone.</text>
</comment>
<comment type="similarity">
    <text evidence="3 18">Belongs to the complex I subunit 2 family.</text>
</comment>
<accession>A0A8T9ZXX9</accession>
<dbReference type="PANTHER" id="PTHR46552">
    <property type="entry name" value="NADH-UBIQUINONE OXIDOREDUCTASE CHAIN 2"/>
    <property type="match status" value="1"/>
</dbReference>
<sequence>MNFSKMMFLIIMIFSSLFTISSSNWIGMWMGLEINLMAFIPVMASMKNKKSSQALIIYFFTQSIGSIMMLFSILMYSMINISPLMLMDYMKLFMTTGLIIKLGMAPFHNWLPEAMSNLNWEKNLLLMTWQKLAPMYMLSNMYMDKLFMIIIISSAIVGAIGGLNYSSLRKIMAYSSINHMSWMSMMMISQTQWIKYFIIYSIILIMLCSILKYYNILFINQINYKMKSNLEKITFSILMMSMGGLPPFLGFLPKWMVIQSMLINNMFLPMMIMIMMTLLTLFYYLRMISAQLMMYSNSLMWNKKMKMKIMYMYLMINLMLPMFSIMSFF</sequence>
<dbReference type="AlphaFoldDB" id="A0A8T9ZXX9"/>
<evidence type="ECO:0000256" key="17">
    <source>
        <dbReference type="ARBA" id="ARBA00049551"/>
    </source>
</evidence>
<evidence type="ECO:0000256" key="12">
    <source>
        <dbReference type="ARBA" id="ARBA00022989"/>
    </source>
</evidence>
<dbReference type="EC" id="7.1.1.2" evidence="4 18"/>
<evidence type="ECO:0000256" key="16">
    <source>
        <dbReference type="ARBA" id="ARBA00023136"/>
    </source>
</evidence>
<keyword evidence="10 18" id="KW-1278">Translocase</keyword>
<feature type="transmembrane region" description="Helical" evidence="18">
    <location>
        <begin position="235"/>
        <end position="255"/>
    </location>
</feature>
<keyword evidence="19" id="KW-0732">Signal</keyword>
<keyword evidence="12 18" id="KW-1133">Transmembrane helix</keyword>
<dbReference type="GO" id="GO:0008137">
    <property type="term" value="F:NADH dehydrogenase (ubiquinone) activity"/>
    <property type="evidence" value="ECO:0007669"/>
    <property type="project" value="UniProtKB-EC"/>
</dbReference>
<dbReference type="InterPro" id="IPR003917">
    <property type="entry name" value="NADH_UbQ_OxRdtase_chain2"/>
</dbReference>
<organism evidence="21">
    <name type="scientific">Crompus oculatus</name>
    <dbReference type="NCBI Taxonomy" id="2813432"/>
    <lineage>
        <taxon>Eukaryota</taxon>
        <taxon>Metazoa</taxon>
        <taxon>Ecdysozoa</taxon>
        <taxon>Arthropoda</taxon>
        <taxon>Hexapoda</taxon>
        <taxon>Insecta</taxon>
        <taxon>Pterygota</taxon>
        <taxon>Neoptera</taxon>
        <taxon>Paraneoptera</taxon>
        <taxon>Hemiptera</taxon>
        <taxon>Heteroptera</taxon>
        <taxon>Panheteroptera</taxon>
        <taxon>Pentatomomorpha</taxon>
        <taxon>Lygaeoidea</taxon>
        <taxon>Lygaeidae</taxon>
        <taxon>Ischnorhynchinae</taxon>
        <taxon>Crompus</taxon>
    </lineage>
</organism>
<evidence type="ECO:0000256" key="9">
    <source>
        <dbReference type="ARBA" id="ARBA00022792"/>
    </source>
</evidence>
<feature type="transmembrane region" description="Helical" evidence="18">
    <location>
        <begin position="146"/>
        <end position="164"/>
    </location>
</feature>
<evidence type="ECO:0000256" key="6">
    <source>
        <dbReference type="ARBA" id="ARBA00022448"/>
    </source>
</evidence>
<feature type="chain" id="PRO_5035846039" description="NADH-ubiquinone oxidoreductase chain 2" evidence="19">
    <location>
        <begin position="24"/>
        <end position="329"/>
    </location>
</feature>
<comment type="function">
    <text evidence="18">Core subunit of the mitochondrial membrane respiratory chain NADH dehydrogenase (Complex I) which catalyzes electron transfer from NADH through the respiratory chain, using ubiquinone as an electron acceptor. Essential for the catalytic activity and assembly of complex I.</text>
</comment>
<feature type="domain" description="NADH:quinone oxidoreductase/Mrp antiporter transmembrane" evidence="20">
    <location>
        <begin position="22"/>
        <end position="280"/>
    </location>
</feature>
<keyword evidence="15 18" id="KW-0496">Mitochondrion</keyword>
<keyword evidence="8 18" id="KW-0812">Transmembrane</keyword>
<feature type="transmembrane region" description="Helical" evidence="18">
    <location>
        <begin position="55"/>
        <end position="77"/>
    </location>
</feature>
<protein>
    <recommendedName>
        <fullName evidence="5 18">NADH-ubiquinone oxidoreductase chain 2</fullName>
        <ecNumber evidence="4 18">7.1.1.2</ecNumber>
    </recommendedName>
</protein>
<evidence type="ECO:0000256" key="13">
    <source>
        <dbReference type="ARBA" id="ARBA00023027"/>
    </source>
</evidence>
<dbReference type="InterPro" id="IPR001750">
    <property type="entry name" value="ND/Mrp_TM"/>
</dbReference>
<dbReference type="EMBL" id="MW619652">
    <property type="protein sequence ID" value="UPL65377.1"/>
    <property type="molecule type" value="Genomic_DNA"/>
</dbReference>
<comment type="subcellular location">
    <subcellularLocation>
        <location evidence="2 18">Mitochondrion inner membrane</location>
        <topology evidence="2 18">Multi-pass membrane protein</topology>
    </subcellularLocation>
</comment>
<evidence type="ECO:0000256" key="3">
    <source>
        <dbReference type="ARBA" id="ARBA00007012"/>
    </source>
</evidence>
<keyword evidence="16 18" id="KW-0472">Membrane</keyword>
<evidence type="ECO:0000313" key="21">
    <source>
        <dbReference type="EMBL" id="UPL65377.1"/>
    </source>
</evidence>
<comment type="catalytic activity">
    <reaction evidence="17 18">
        <text>a ubiquinone + NADH + 5 H(+)(in) = a ubiquinol + NAD(+) + 4 H(+)(out)</text>
        <dbReference type="Rhea" id="RHEA:29091"/>
        <dbReference type="Rhea" id="RHEA-COMP:9565"/>
        <dbReference type="Rhea" id="RHEA-COMP:9566"/>
        <dbReference type="ChEBI" id="CHEBI:15378"/>
        <dbReference type="ChEBI" id="CHEBI:16389"/>
        <dbReference type="ChEBI" id="CHEBI:17976"/>
        <dbReference type="ChEBI" id="CHEBI:57540"/>
        <dbReference type="ChEBI" id="CHEBI:57945"/>
        <dbReference type="EC" id="7.1.1.2"/>
    </reaction>
</comment>
<dbReference type="PRINTS" id="PR01436">
    <property type="entry name" value="NADHDHGNASE2"/>
</dbReference>
<name>A0A8T9ZXX9_9HEMI</name>
<evidence type="ECO:0000256" key="1">
    <source>
        <dbReference type="ARBA" id="ARBA00003257"/>
    </source>
</evidence>
<evidence type="ECO:0000256" key="8">
    <source>
        <dbReference type="ARBA" id="ARBA00022692"/>
    </source>
</evidence>
<reference evidence="21" key="1">
    <citation type="journal article" date="2022" name="Cladistics">
        <title>Diversification of the phytophagous lineages of true bugs (Insecta: Hemiptera: Heteroptera) shortly after that of the flowering plants.</title>
        <authorList>
            <person name="Ye F."/>
            <person name="Kment P."/>
            <person name="Redei D."/>
            <person name="Luo J.Y."/>
            <person name="Wang Y.H."/>
            <person name="Kuechler S.M."/>
            <person name="Zhang W.W."/>
            <person name="Chen P.P."/>
            <person name="Wu H.Y."/>
            <person name="Wu Y.Z."/>
            <person name="Sun X.Y."/>
            <person name="Ding L."/>
            <person name="Wang Y.R."/>
            <person name="Xie Q."/>
        </authorList>
    </citation>
    <scope>NUCLEOTIDE SEQUENCE</scope>
</reference>
<keyword evidence="9 18" id="KW-0999">Mitochondrion inner membrane</keyword>
<keyword evidence="11 18" id="KW-0249">Electron transport</keyword>
<feature type="signal peptide" evidence="19">
    <location>
        <begin position="1"/>
        <end position="23"/>
    </location>
</feature>
<feature type="transmembrane region" description="Helical" evidence="18">
    <location>
        <begin position="267"/>
        <end position="288"/>
    </location>
</feature>
<keyword evidence="6" id="KW-0813">Transport</keyword>
<evidence type="ECO:0000256" key="2">
    <source>
        <dbReference type="ARBA" id="ARBA00004448"/>
    </source>
</evidence>
<dbReference type="GO" id="GO:0005743">
    <property type="term" value="C:mitochondrial inner membrane"/>
    <property type="evidence" value="ECO:0007669"/>
    <property type="project" value="UniProtKB-SubCell"/>
</dbReference>
<keyword evidence="7 18" id="KW-0679">Respiratory chain</keyword>
<evidence type="ECO:0000256" key="14">
    <source>
        <dbReference type="ARBA" id="ARBA00023075"/>
    </source>
</evidence>
<feature type="transmembrane region" description="Helical" evidence="18">
    <location>
        <begin position="89"/>
        <end position="111"/>
    </location>
</feature>
<keyword evidence="13 18" id="KW-0520">NAD</keyword>
<evidence type="ECO:0000256" key="4">
    <source>
        <dbReference type="ARBA" id="ARBA00012944"/>
    </source>
</evidence>
<evidence type="ECO:0000256" key="5">
    <source>
        <dbReference type="ARBA" id="ARBA00021008"/>
    </source>
</evidence>
<evidence type="ECO:0000256" key="18">
    <source>
        <dbReference type="RuleBase" id="RU003403"/>
    </source>
</evidence>
<evidence type="ECO:0000259" key="20">
    <source>
        <dbReference type="Pfam" id="PF00361"/>
    </source>
</evidence>
<geneLocation type="mitochondrion" evidence="21"/>
<proteinExistence type="inferred from homology"/>
<evidence type="ECO:0000256" key="19">
    <source>
        <dbReference type="SAM" id="SignalP"/>
    </source>
</evidence>
<evidence type="ECO:0000256" key="10">
    <source>
        <dbReference type="ARBA" id="ARBA00022967"/>
    </source>
</evidence>